<keyword evidence="2" id="KW-1185">Reference proteome</keyword>
<proteinExistence type="predicted"/>
<protein>
    <submittedName>
        <fullName evidence="1">Uncharacterized protein</fullName>
    </submittedName>
</protein>
<evidence type="ECO:0000313" key="1">
    <source>
        <dbReference type="EMBL" id="KAJ2972752.1"/>
    </source>
</evidence>
<evidence type="ECO:0000313" key="2">
    <source>
        <dbReference type="Proteomes" id="UP001143910"/>
    </source>
</evidence>
<dbReference type="EMBL" id="JANJQO010001089">
    <property type="protein sequence ID" value="KAJ2972752.1"/>
    <property type="molecule type" value="Genomic_DNA"/>
</dbReference>
<name>A0ACC1N1G3_9HYPO</name>
<dbReference type="Proteomes" id="UP001143910">
    <property type="component" value="Unassembled WGS sequence"/>
</dbReference>
<comment type="caution">
    <text evidence="1">The sequence shown here is derived from an EMBL/GenBank/DDBJ whole genome shotgun (WGS) entry which is preliminary data.</text>
</comment>
<organism evidence="1 2">
    <name type="scientific">Zarea fungicola</name>
    <dbReference type="NCBI Taxonomy" id="93591"/>
    <lineage>
        <taxon>Eukaryota</taxon>
        <taxon>Fungi</taxon>
        <taxon>Dikarya</taxon>
        <taxon>Ascomycota</taxon>
        <taxon>Pezizomycotina</taxon>
        <taxon>Sordariomycetes</taxon>
        <taxon>Hypocreomycetidae</taxon>
        <taxon>Hypocreales</taxon>
        <taxon>Cordycipitaceae</taxon>
        <taxon>Zarea</taxon>
    </lineage>
</organism>
<accession>A0ACC1N1G3</accession>
<gene>
    <name evidence="1" type="ORF">NQ176_g6971</name>
</gene>
<sequence>MTVPVTNGPHPLAELSRPEFLQARDAVIKIHGASQPLFFRAIYLQEPAKAELLPFLNAEHSGNLTDSTPRPIRAASVEYDVLLADAQVFHRAVVNVTTGQIVSNQAIPRANNAYPHFNVTEFQLFEGHCMKSEKFQEALKEYTIPEGFEYCIDAWPYGGPDEDDGINKIMQGLVFVRDARKNNPDTNHYSYPIPLIPVMDWATKEIIRIDRLPTGGLEDGMEPSVASKVPRDIFAKSVPAEYVPELLDVPARTDLKPLDVVQPEGASFKIHPDNLIEWQKWRFRLSVSPREGAVLHDICYDNRSVLYRLSYSELTVPYGDPRAPYHRKQAFDFGDGGIGRAANSLKLGCDCLGAIHYVDAHLAGPDGTPTKLDSVVCLHEQDGGILWKHTNYRTDRGVVARMREFVVQFIGTLANYEYIFAFKFDQAGGITVETRATGMVSVVGIEDGKTSKYGNVVAPGILAQNHQHIFAVRIDPAIDLFGSSDSNGHTQVVVEESHPHKMNPDTNPYGNYYEVRRRAIERATWVDAEARA</sequence>
<reference evidence="1" key="1">
    <citation type="submission" date="2022-08" db="EMBL/GenBank/DDBJ databases">
        <title>Genome Sequence of Lecanicillium fungicola.</title>
        <authorList>
            <person name="Buettner E."/>
        </authorList>
    </citation>
    <scope>NUCLEOTIDE SEQUENCE</scope>
    <source>
        <strain evidence="1">Babe33</strain>
    </source>
</reference>